<dbReference type="AlphaFoldDB" id="A0A6D2IGQ8"/>
<dbReference type="CDD" id="cd10017">
    <property type="entry name" value="B3_DNA"/>
    <property type="match status" value="1"/>
</dbReference>
<name>A0A6D2IGQ8_9BRAS</name>
<dbReference type="SMART" id="SM01019">
    <property type="entry name" value="B3"/>
    <property type="match status" value="1"/>
</dbReference>
<dbReference type="PROSITE" id="PS50863">
    <property type="entry name" value="B3"/>
    <property type="match status" value="1"/>
</dbReference>
<dbReference type="PANTHER" id="PTHR31140:SF45">
    <property type="entry name" value="TF-B3 DOMAIN-CONTAINING PROTEIN"/>
    <property type="match status" value="1"/>
</dbReference>
<proteinExistence type="predicted"/>
<dbReference type="Proteomes" id="UP000467841">
    <property type="component" value="Unassembled WGS sequence"/>
</dbReference>
<comment type="subcellular location">
    <subcellularLocation>
        <location evidence="1">Nucleus</location>
    </subcellularLocation>
</comment>
<dbReference type="InterPro" id="IPR044800">
    <property type="entry name" value="LEC2-like"/>
</dbReference>
<keyword evidence="4" id="KW-0804">Transcription</keyword>
<evidence type="ECO:0000256" key="5">
    <source>
        <dbReference type="ARBA" id="ARBA00023242"/>
    </source>
</evidence>
<dbReference type="EMBL" id="CACVBM020001052">
    <property type="protein sequence ID" value="CAA7026770.1"/>
    <property type="molecule type" value="Genomic_DNA"/>
</dbReference>
<keyword evidence="8" id="KW-1185">Reference proteome</keyword>
<accession>A0A6D2IGQ8</accession>
<gene>
    <name evidence="7" type="ORF">MERR_LOCUS14005</name>
</gene>
<dbReference type="FunFam" id="2.40.330.10:FF:000002">
    <property type="entry name" value="B3 domain-containing protein"/>
    <property type="match status" value="1"/>
</dbReference>
<dbReference type="InterPro" id="IPR015300">
    <property type="entry name" value="DNA-bd_pseudobarrel_sf"/>
</dbReference>
<dbReference type="GO" id="GO:0005634">
    <property type="term" value="C:nucleus"/>
    <property type="evidence" value="ECO:0007669"/>
    <property type="project" value="UniProtKB-SubCell"/>
</dbReference>
<evidence type="ECO:0000256" key="4">
    <source>
        <dbReference type="ARBA" id="ARBA00023163"/>
    </source>
</evidence>
<organism evidence="7 8">
    <name type="scientific">Microthlaspi erraticum</name>
    <dbReference type="NCBI Taxonomy" id="1685480"/>
    <lineage>
        <taxon>Eukaryota</taxon>
        <taxon>Viridiplantae</taxon>
        <taxon>Streptophyta</taxon>
        <taxon>Embryophyta</taxon>
        <taxon>Tracheophyta</taxon>
        <taxon>Spermatophyta</taxon>
        <taxon>Magnoliopsida</taxon>
        <taxon>eudicotyledons</taxon>
        <taxon>Gunneridae</taxon>
        <taxon>Pentapetalae</taxon>
        <taxon>rosids</taxon>
        <taxon>malvids</taxon>
        <taxon>Brassicales</taxon>
        <taxon>Brassicaceae</taxon>
        <taxon>Coluteocarpeae</taxon>
        <taxon>Microthlaspi</taxon>
    </lineage>
</organism>
<dbReference type="PANTHER" id="PTHR31140">
    <property type="entry name" value="B3 DOMAIN-CONTAINING TRANSCRIPTION FACTOR ABI3"/>
    <property type="match status" value="1"/>
</dbReference>
<feature type="domain" description="TF-B3" evidence="6">
    <location>
        <begin position="46"/>
        <end position="160"/>
    </location>
</feature>
<reference evidence="7" key="1">
    <citation type="submission" date="2020-01" db="EMBL/GenBank/DDBJ databases">
        <authorList>
            <person name="Mishra B."/>
        </authorList>
    </citation>
    <scope>NUCLEOTIDE SEQUENCE [LARGE SCALE GENOMIC DNA]</scope>
</reference>
<dbReference type="SUPFAM" id="SSF101936">
    <property type="entry name" value="DNA-binding pseudobarrel domain"/>
    <property type="match status" value="1"/>
</dbReference>
<evidence type="ECO:0000256" key="1">
    <source>
        <dbReference type="ARBA" id="ARBA00004123"/>
    </source>
</evidence>
<comment type="caution">
    <text evidence="7">The sequence shown here is derived from an EMBL/GenBank/DDBJ whole genome shotgun (WGS) entry which is preliminary data.</text>
</comment>
<sequence>MSVNHYSSDHHHTLLWQHRHTTDTPPPEIPTTAATWLNDDQKESLFEKSLTPSDVGKLNRLVIPKQHAEKYFPLNAVISSAAADTSSSSSEKGMLLSFEDESGKCWRFRYSYWNSSQSYVLTKGWSRFVKDKNLDPGDVVFFQRQRSDSRRLFIGWRRRGQGSSSAVNTNTTSYATSMAAPPYLQLHASSNYSIPPSHSEYSHYGAAVATAAETHSIPSSSVVTGSSRTLRLFGVDLECQMDEDDGDDSVTAVAAVESPCPDDYYGQNMHYYYTPHPHNMVI</sequence>
<evidence type="ECO:0000259" key="6">
    <source>
        <dbReference type="PROSITE" id="PS50863"/>
    </source>
</evidence>
<keyword evidence="3" id="KW-0238">DNA-binding</keyword>
<dbReference type="OrthoDB" id="2020802at2759"/>
<evidence type="ECO:0000256" key="2">
    <source>
        <dbReference type="ARBA" id="ARBA00023015"/>
    </source>
</evidence>
<dbReference type="InterPro" id="IPR003340">
    <property type="entry name" value="B3_DNA-bd"/>
</dbReference>
<evidence type="ECO:0000313" key="8">
    <source>
        <dbReference type="Proteomes" id="UP000467841"/>
    </source>
</evidence>
<dbReference type="GO" id="GO:0003677">
    <property type="term" value="F:DNA binding"/>
    <property type="evidence" value="ECO:0007669"/>
    <property type="project" value="UniProtKB-KW"/>
</dbReference>
<dbReference type="Gene3D" id="2.40.330.10">
    <property type="entry name" value="DNA-binding pseudobarrel domain"/>
    <property type="match status" value="1"/>
</dbReference>
<protein>
    <recommendedName>
        <fullName evidence="6">TF-B3 domain-containing protein</fullName>
    </recommendedName>
</protein>
<dbReference type="Pfam" id="PF02362">
    <property type="entry name" value="B3"/>
    <property type="match status" value="1"/>
</dbReference>
<evidence type="ECO:0000313" key="7">
    <source>
        <dbReference type="EMBL" id="CAA7026770.1"/>
    </source>
</evidence>
<dbReference type="GO" id="GO:0003700">
    <property type="term" value="F:DNA-binding transcription factor activity"/>
    <property type="evidence" value="ECO:0007669"/>
    <property type="project" value="InterPro"/>
</dbReference>
<evidence type="ECO:0000256" key="3">
    <source>
        <dbReference type="ARBA" id="ARBA00023125"/>
    </source>
</evidence>
<keyword evidence="2" id="KW-0805">Transcription regulation</keyword>
<keyword evidence="5" id="KW-0539">Nucleus</keyword>